<feature type="transmembrane region" description="Helical" evidence="3">
    <location>
        <begin position="265"/>
        <end position="285"/>
    </location>
</feature>
<sequence>MGAVTSALALVGVEVVGDYAVSSLTTAQWQTLAGLKPRLKPQVILYCHHYRGSPWPVVEDSLNQQHFHISPAAYSVLQRLDGNTTVARLADSWPGDDPQAELTQLLLGLYQANLLAGDFPVLAQNLVSRSQRGRWQRWLNPLAQRLPLINPDAWLKRCQPVTDKLFSAAGWWGWVALMAITVLVAAGHSYELKHHWHSRFLDPGNLLWLPLVYVVMKLFHEWAHGAMIRRFGGQCSEAGVMFLVFMPLPYVNAGAANSLPRSQRLWISAAGILAECAMAAVGLITWAMAGQGLLQDLAFNVLVVGFAASLLFNANPLMKFDGYYLLADAVQIPSLASRANQYLGYLWQRYGLGLASAHSPAELPGDKPWLAGYGIAAGAYRILILCWIVSFLAQRWLWAGLLVALWALAGQWLLPAAKGLWSQWHKCYAERREWRLLGVVAGSAAALYCLAFVMPLPHTSYAQGVVKLPDAAVFSAAPGFVDTILVADGQWVAAGAPIIQLRNTELQLQANKLRAELAEQRQLRQASLVRQPAQAQAAAMAMELVTAKLADLEQQLASLTLTAPRAGRLALPAAQNLPGRWVEEGDVLAHVFDGQQLQAQVLINQQDLAAISASAGTVRVKSALQPNHTFAAHISNLSPKAIDQLPSPVLGSAGGGYIPVDANDSQGLTTLQSWFVAELDLPASMMAPVVPNRLHVQFVHQNQPVGVQLWRHLRRWWLAHSDMG</sequence>
<feature type="transmembrane region" description="Helical" evidence="3">
    <location>
        <begin position="370"/>
        <end position="389"/>
    </location>
</feature>
<reference evidence="5" key="1">
    <citation type="journal article" date="2019" name="Int. J. Syst. Evol. Microbiol.">
        <title>The Global Catalogue of Microorganisms (GCM) 10K type strain sequencing project: providing services to taxonomists for standard genome sequencing and annotation.</title>
        <authorList>
            <consortium name="The Broad Institute Genomics Platform"/>
            <consortium name="The Broad Institute Genome Sequencing Center for Infectious Disease"/>
            <person name="Wu L."/>
            <person name="Ma J."/>
        </authorList>
    </citation>
    <scope>NUCLEOTIDE SEQUENCE [LARGE SCALE GENOMIC DNA]</scope>
    <source>
        <strain evidence="5">JCM 19134</strain>
    </source>
</reference>
<keyword evidence="3" id="KW-0472">Membrane</keyword>
<keyword evidence="1" id="KW-0813">Transport</keyword>
<dbReference type="AlphaFoldDB" id="A0AAV3U5Q4"/>
<dbReference type="PANTHER" id="PTHR30097:SF4">
    <property type="entry name" value="SLR6042 PROTEIN"/>
    <property type="match status" value="1"/>
</dbReference>
<feature type="transmembrane region" description="Helical" evidence="3">
    <location>
        <begin position="396"/>
        <end position="414"/>
    </location>
</feature>
<evidence type="ECO:0000313" key="4">
    <source>
        <dbReference type="EMBL" id="GAA4950022.1"/>
    </source>
</evidence>
<keyword evidence="5" id="KW-1185">Reference proteome</keyword>
<evidence type="ECO:0000256" key="2">
    <source>
        <dbReference type="SAM" id="Coils"/>
    </source>
</evidence>
<feature type="transmembrane region" description="Helical" evidence="3">
    <location>
        <begin position="297"/>
        <end position="314"/>
    </location>
</feature>
<keyword evidence="2" id="KW-0175">Coiled coil</keyword>
<proteinExistence type="predicted"/>
<feature type="transmembrane region" description="Helical" evidence="3">
    <location>
        <begin position="206"/>
        <end position="223"/>
    </location>
</feature>
<feature type="transmembrane region" description="Helical" evidence="3">
    <location>
        <begin position="434"/>
        <end position="453"/>
    </location>
</feature>
<feature type="transmembrane region" description="Helical" evidence="3">
    <location>
        <begin position="165"/>
        <end position="186"/>
    </location>
</feature>
<comment type="caution">
    <text evidence="4">The sequence shown here is derived from an EMBL/GenBank/DDBJ whole genome shotgun (WGS) entry which is preliminary data.</text>
</comment>
<dbReference type="GO" id="GO:0060003">
    <property type="term" value="P:copper ion export"/>
    <property type="evidence" value="ECO:0007669"/>
    <property type="project" value="TreeGrafter"/>
</dbReference>
<dbReference type="GO" id="GO:0015679">
    <property type="term" value="P:plasma membrane copper ion transport"/>
    <property type="evidence" value="ECO:0007669"/>
    <property type="project" value="TreeGrafter"/>
</dbReference>
<dbReference type="GO" id="GO:0030313">
    <property type="term" value="C:cell envelope"/>
    <property type="evidence" value="ECO:0007669"/>
    <property type="project" value="TreeGrafter"/>
</dbReference>
<feature type="coiled-coil region" evidence="2">
    <location>
        <begin position="501"/>
        <end position="562"/>
    </location>
</feature>
<dbReference type="SUPFAM" id="SSF111369">
    <property type="entry name" value="HlyD-like secretion proteins"/>
    <property type="match status" value="1"/>
</dbReference>
<name>A0AAV3U5Q4_9ALTE</name>
<dbReference type="RefSeq" id="WP_345424788.1">
    <property type="nucleotide sequence ID" value="NZ_AP031496.1"/>
</dbReference>
<evidence type="ECO:0000256" key="1">
    <source>
        <dbReference type="ARBA" id="ARBA00022448"/>
    </source>
</evidence>
<accession>A0AAV3U5Q4</accession>
<evidence type="ECO:0000313" key="5">
    <source>
        <dbReference type="Proteomes" id="UP001409585"/>
    </source>
</evidence>
<feature type="transmembrane region" description="Helical" evidence="3">
    <location>
        <begin position="235"/>
        <end position="253"/>
    </location>
</feature>
<dbReference type="PANTHER" id="PTHR30097">
    <property type="entry name" value="CATION EFFLUX SYSTEM PROTEIN CUSB"/>
    <property type="match status" value="1"/>
</dbReference>
<gene>
    <name evidence="4" type="ORF">GCM10025791_32880</name>
</gene>
<evidence type="ECO:0000256" key="3">
    <source>
        <dbReference type="SAM" id="Phobius"/>
    </source>
</evidence>
<organism evidence="4 5">
    <name type="scientific">Halioxenophilus aromaticivorans</name>
    <dbReference type="NCBI Taxonomy" id="1306992"/>
    <lineage>
        <taxon>Bacteria</taxon>
        <taxon>Pseudomonadati</taxon>
        <taxon>Pseudomonadota</taxon>
        <taxon>Gammaproteobacteria</taxon>
        <taxon>Alteromonadales</taxon>
        <taxon>Alteromonadaceae</taxon>
        <taxon>Halioxenophilus</taxon>
    </lineage>
</organism>
<dbReference type="InterPro" id="IPR051909">
    <property type="entry name" value="MFP_Cation_Efflux"/>
</dbReference>
<keyword evidence="3" id="KW-1133">Transmembrane helix</keyword>
<protein>
    <submittedName>
        <fullName evidence="4">Efflux RND transporter periplasmic adaptor subunit</fullName>
    </submittedName>
</protein>
<dbReference type="Proteomes" id="UP001409585">
    <property type="component" value="Unassembled WGS sequence"/>
</dbReference>
<dbReference type="EMBL" id="BAABLX010000028">
    <property type="protein sequence ID" value="GAA4950022.1"/>
    <property type="molecule type" value="Genomic_DNA"/>
</dbReference>
<keyword evidence="3" id="KW-0812">Transmembrane</keyword>